<evidence type="ECO:0000313" key="2">
    <source>
        <dbReference type="EMBL" id="KAA6375939.1"/>
    </source>
</evidence>
<dbReference type="Proteomes" id="UP000324800">
    <property type="component" value="Unassembled WGS sequence"/>
</dbReference>
<dbReference type="InterPro" id="IPR011050">
    <property type="entry name" value="Pectin_lyase_fold/virulence"/>
</dbReference>
<dbReference type="PROSITE" id="PS51257">
    <property type="entry name" value="PROKAR_LIPOPROTEIN"/>
    <property type="match status" value="1"/>
</dbReference>
<keyword evidence="1" id="KW-0732">Signal</keyword>
<accession>A0A5J4UZJ6</accession>
<reference evidence="2 3" key="1">
    <citation type="submission" date="2019-03" db="EMBL/GenBank/DDBJ databases">
        <title>Single cell metagenomics reveals metabolic interactions within the superorganism composed of flagellate Streblomastix strix and complex community of Bacteroidetes bacteria on its surface.</title>
        <authorList>
            <person name="Treitli S.C."/>
            <person name="Kolisko M."/>
            <person name="Husnik F."/>
            <person name="Keeling P."/>
            <person name="Hampl V."/>
        </authorList>
    </citation>
    <scope>NUCLEOTIDE SEQUENCE [LARGE SCALE GENOMIC DNA]</scope>
    <source>
        <strain evidence="2">ST1C</strain>
    </source>
</reference>
<proteinExistence type="predicted"/>
<protein>
    <submittedName>
        <fullName evidence="2">Uncharacterized protein</fullName>
    </submittedName>
</protein>
<name>A0A5J4UZJ6_9EUKA</name>
<feature type="signal peptide" evidence="1">
    <location>
        <begin position="1"/>
        <end position="16"/>
    </location>
</feature>
<gene>
    <name evidence="2" type="ORF">EZS28_028535</name>
</gene>
<evidence type="ECO:0000256" key="1">
    <source>
        <dbReference type="SAM" id="SignalP"/>
    </source>
</evidence>
<sequence length="580" mass="63398">MKLFGILVALFALSCAQYEHEVANDSELRAAFINTTEWFDPEVQWRIYVTASFVVDTQISFTNLDEKRIMLHGAQTITSNIQALPLFQFGGLDLELTIKELSLIDSYGQGLINFISGELRIESGTFTGITTNSKTLIKATNSDVTIGDGLNLLTIENIQFGPLSCAVLLAGCKSATINKVGFYNLRTQTQLGDEKYLTPALTIFASNETIISITDSEFDGNSFNGQSAGSGALFIEFGDIKPKDSSVSLDIVSSRFYNNTGSVVGAIALRNRGLSEIKLERLLFRGNKYVGVGTVTNPKKSSCLFTFEDLKVQLGDDPFATCYATQQVDLLKSNLDETFGNQLPFFASLESSYYSAHLIPPAIKVYVQTEVPPEVIEPEEGQDEQVKEEADGSIDRPFSNFPQALSALSEYGGDMILKGDTYDLIDSVEISLYRGLNIGPETGKPSIYNVIRWVNQQSYSFHVISSAQVSVSSFRFIQGNIDGSLNTRSSQLFLVDRGSLSLKDVDFTTNLLSGIRSSGFINVNTGYLYADSCTFADGYFATDDTAVRIASPRLVDIKNSNFTDNQFGANSSAALTVTAI</sequence>
<evidence type="ECO:0000313" key="3">
    <source>
        <dbReference type="Proteomes" id="UP000324800"/>
    </source>
</evidence>
<dbReference type="SUPFAM" id="SSF51126">
    <property type="entry name" value="Pectin lyase-like"/>
    <property type="match status" value="2"/>
</dbReference>
<comment type="caution">
    <text evidence="2">The sequence shown here is derived from an EMBL/GenBank/DDBJ whole genome shotgun (WGS) entry which is preliminary data.</text>
</comment>
<dbReference type="AlphaFoldDB" id="A0A5J4UZJ6"/>
<dbReference type="EMBL" id="SNRW01010881">
    <property type="protein sequence ID" value="KAA6375939.1"/>
    <property type="molecule type" value="Genomic_DNA"/>
</dbReference>
<organism evidence="2 3">
    <name type="scientific">Streblomastix strix</name>
    <dbReference type="NCBI Taxonomy" id="222440"/>
    <lineage>
        <taxon>Eukaryota</taxon>
        <taxon>Metamonada</taxon>
        <taxon>Preaxostyla</taxon>
        <taxon>Oxymonadida</taxon>
        <taxon>Streblomastigidae</taxon>
        <taxon>Streblomastix</taxon>
    </lineage>
</organism>
<feature type="chain" id="PRO_5023854879" evidence="1">
    <location>
        <begin position="17"/>
        <end position="580"/>
    </location>
</feature>
<feature type="non-terminal residue" evidence="2">
    <location>
        <position position="580"/>
    </location>
</feature>